<feature type="region of interest" description="Disordered" evidence="1">
    <location>
        <begin position="110"/>
        <end position="133"/>
    </location>
</feature>
<reference evidence="2 3" key="1">
    <citation type="submission" date="2023-05" db="EMBL/GenBank/DDBJ databases">
        <title>B98-5 Cell Line De Novo Hybrid Assembly: An Optical Mapping Approach.</title>
        <authorList>
            <person name="Kananen K."/>
            <person name="Auerbach J.A."/>
            <person name="Kautto E."/>
            <person name="Blachly J.S."/>
        </authorList>
    </citation>
    <scope>NUCLEOTIDE SEQUENCE [LARGE SCALE GENOMIC DNA]</scope>
    <source>
        <strain evidence="2">B95-8</strain>
        <tissue evidence="2">Cell line</tissue>
    </source>
</reference>
<evidence type="ECO:0000313" key="3">
    <source>
        <dbReference type="Proteomes" id="UP001266305"/>
    </source>
</evidence>
<feature type="compositionally biased region" description="Low complexity" evidence="1">
    <location>
        <begin position="112"/>
        <end position="123"/>
    </location>
</feature>
<dbReference type="EMBL" id="JASSZA010000015">
    <property type="protein sequence ID" value="KAK2093347.1"/>
    <property type="molecule type" value="Genomic_DNA"/>
</dbReference>
<accession>A0ABQ9U8G3</accession>
<evidence type="ECO:0000256" key="1">
    <source>
        <dbReference type="SAM" id="MobiDB-lite"/>
    </source>
</evidence>
<organism evidence="2 3">
    <name type="scientific">Saguinus oedipus</name>
    <name type="common">Cotton-top tamarin</name>
    <name type="synonym">Oedipomidas oedipus</name>
    <dbReference type="NCBI Taxonomy" id="9490"/>
    <lineage>
        <taxon>Eukaryota</taxon>
        <taxon>Metazoa</taxon>
        <taxon>Chordata</taxon>
        <taxon>Craniata</taxon>
        <taxon>Vertebrata</taxon>
        <taxon>Euteleostomi</taxon>
        <taxon>Mammalia</taxon>
        <taxon>Eutheria</taxon>
        <taxon>Euarchontoglires</taxon>
        <taxon>Primates</taxon>
        <taxon>Haplorrhini</taxon>
        <taxon>Platyrrhini</taxon>
        <taxon>Cebidae</taxon>
        <taxon>Callitrichinae</taxon>
        <taxon>Saguinus</taxon>
    </lineage>
</organism>
<keyword evidence="3" id="KW-1185">Reference proteome</keyword>
<sequence length="133" mass="13830">MTSVSEPSAYEREDCEKLLRVALDFSLHGILGCGVPGRSSLNGPIPTRMGCCLLLQCQDAFFLAPPDGDPKQPVNCAHSYMGNVVEPVMSGAPAAGPTVMRLNITSDDFTKPAGAAAPPGTAPSLSAILSTRQ</sequence>
<name>A0ABQ9U8G3_SAGOE</name>
<comment type="caution">
    <text evidence="2">The sequence shown here is derived from an EMBL/GenBank/DDBJ whole genome shotgun (WGS) entry which is preliminary data.</text>
</comment>
<gene>
    <name evidence="2" type="ORF">P7K49_029876</name>
</gene>
<evidence type="ECO:0000313" key="2">
    <source>
        <dbReference type="EMBL" id="KAK2093347.1"/>
    </source>
</evidence>
<dbReference type="Proteomes" id="UP001266305">
    <property type="component" value="Unassembled WGS sequence"/>
</dbReference>
<protein>
    <submittedName>
        <fullName evidence="2">Uncharacterized protein</fullName>
    </submittedName>
</protein>
<proteinExistence type="predicted"/>